<name>K0AZ36_GOTA9</name>
<feature type="transmembrane region" description="Helical" evidence="1">
    <location>
        <begin position="85"/>
        <end position="108"/>
    </location>
</feature>
<feature type="transmembrane region" description="Helical" evidence="1">
    <location>
        <begin position="7"/>
        <end position="25"/>
    </location>
</feature>
<feature type="domain" description="DUF1648" evidence="2">
    <location>
        <begin position="13"/>
        <end position="54"/>
    </location>
</feature>
<gene>
    <name evidence="3" type="ordered locus">Curi_c08960</name>
</gene>
<dbReference type="OrthoDB" id="9808690at2"/>
<dbReference type="STRING" id="1128398.Curi_c08960"/>
<evidence type="ECO:0000313" key="4">
    <source>
        <dbReference type="Proteomes" id="UP000006094"/>
    </source>
</evidence>
<feature type="transmembrane region" description="Helical" evidence="1">
    <location>
        <begin position="162"/>
        <end position="180"/>
    </location>
</feature>
<keyword evidence="1" id="KW-0812">Transmembrane</keyword>
<reference evidence="3 4" key="1">
    <citation type="journal article" date="2012" name="PLoS ONE">
        <title>The purine-utilizing bacterium Clostridium acidurici 9a: a genome-guided metabolic reconsideration.</title>
        <authorList>
            <person name="Hartwich K."/>
            <person name="Poehlein A."/>
            <person name="Daniel R."/>
        </authorList>
    </citation>
    <scope>NUCLEOTIDE SEQUENCE [LARGE SCALE GENOMIC DNA]</scope>
    <source>
        <strain evidence="4">ATCC 7906 / DSM 604 / BCRC 14475 / CIP 104303 / KCTC 5404 / NCIMB 10678 / 9a</strain>
    </source>
</reference>
<keyword evidence="1" id="KW-1133">Transmembrane helix</keyword>
<dbReference type="InterPro" id="IPR012867">
    <property type="entry name" value="DUF1648"/>
</dbReference>
<protein>
    <submittedName>
        <fullName evidence="3">Membrane protein</fullName>
    </submittedName>
</protein>
<dbReference type="PIRSF" id="PIRSF038959">
    <property type="entry name" value="SdpI"/>
    <property type="match status" value="1"/>
</dbReference>
<dbReference type="PANTHER" id="PTHR37810:SF5">
    <property type="entry name" value="IMMUNITY PROTEIN SDPI"/>
    <property type="match status" value="1"/>
</dbReference>
<feature type="transmembrane region" description="Helical" evidence="1">
    <location>
        <begin position="186"/>
        <end position="208"/>
    </location>
</feature>
<dbReference type="Proteomes" id="UP000006094">
    <property type="component" value="Chromosome"/>
</dbReference>
<dbReference type="Pfam" id="PF07853">
    <property type="entry name" value="DUF1648"/>
    <property type="match status" value="1"/>
</dbReference>
<evidence type="ECO:0000259" key="2">
    <source>
        <dbReference type="Pfam" id="PF07853"/>
    </source>
</evidence>
<dbReference type="EMBL" id="CP003326">
    <property type="protein sequence ID" value="AFS77950.1"/>
    <property type="molecule type" value="Genomic_DNA"/>
</dbReference>
<evidence type="ECO:0000256" key="1">
    <source>
        <dbReference type="SAM" id="Phobius"/>
    </source>
</evidence>
<keyword evidence="1" id="KW-0472">Membrane</keyword>
<dbReference type="AlphaFoldDB" id="K0AZ36"/>
<feature type="transmembrane region" description="Helical" evidence="1">
    <location>
        <begin position="114"/>
        <end position="133"/>
    </location>
</feature>
<dbReference type="InterPro" id="IPR025962">
    <property type="entry name" value="SdpI/YhfL"/>
</dbReference>
<sequence>MKNKKISIVLISIILLSILATTMIYDKLPDQIPSHWNIKGEVDDFQSKTFVYFTATLPLLMYALMKILPKLDPKRRSYAKHGKAYEIFIVVMTLFIILIHWLTVAYALGYNIEISSVIQISLGVVFSTFGNYMSQIRHNYSFGIKTPWTLASETVWKKTHRLGGYVFFLIGILFIIGGFVGSEISYYITIGPLILSTIGLSVYSYIIYRKENPE</sequence>
<dbReference type="HOGENOM" id="CLU_093038_0_0_9"/>
<dbReference type="RefSeq" id="WP_014967087.1">
    <property type="nucleotide sequence ID" value="NC_018664.1"/>
</dbReference>
<dbReference type="KEGG" id="cad:Curi_c08960"/>
<dbReference type="InterPro" id="IPR026272">
    <property type="entry name" value="SdpI"/>
</dbReference>
<dbReference type="eggNOG" id="COG5658">
    <property type="taxonomic scope" value="Bacteria"/>
</dbReference>
<proteinExistence type="predicted"/>
<feature type="transmembrane region" description="Helical" evidence="1">
    <location>
        <begin position="45"/>
        <end position="64"/>
    </location>
</feature>
<dbReference type="PATRIC" id="fig|1128398.3.peg.933"/>
<dbReference type="PANTHER" id="PTHR37810">
    <property type="entry name" value="IMMUNITY PROTEIN SDPI"/>
    <property type="match status" value="1"/>
</dbReference>
<evidence type="ECO:0000313" key="3">
    <source>
        <dbReference type="EMBL" id="AFS77950.1"/>
    </source>
</evidence>
<dbReference type="Pfam" id="PF13630">
    <property type="entry name" value="SdpI"/>
    <property type="match status" value="1"/>
</dbReference>
<dbReference type="GO" id="GO:0009636">
    <property type="term" value="P:response to toxic substance"/>
    <property type="evidence" value="ECO:0007669"/>
    <property type="project" value="TreeGrafter"/>
</dbReference>
<keyword evidence="4" id="KW-1185">Reference proteome</keyword>
<organism evidence="3 4">
    <name type="scientific">Gottschalkia acidurici (strain ATCC 7906 / DSM 604 / BCRC 14475 / CIP 104303 / KCTC 5404 / NCIMB 10678 / 9a)</name>
    <name type="common">Clostridium acidurici</name>
    <dbReference type="NCBI Taxonomy" id="1128398"/>
    <lineage>
        <taxon>Bacteria</taxon>
        <taxon>Bacillati</taxon>
        <taxon>Bacillota</taxon>
        <taxon>Tissierellia</taxon>
        <taxon>Tissierellales</taxon>
        <taxon>Gottschalkiaceae</taxon>
        <taxon>Gottschalkia</taxon>
    </lineage>
</organism>
<accession>K0AZ36</accession>